<name>A0AAE6P0G6_9LACO</name>
<dbReference type="PANTHER" id="PTHR38440">
    <property type="entry name" value="UPF0398 PROTEIN YPSA"/>
    <property type="match status" value="1"/>
</dbReference>
<dbReference type="KEGG" id="lfv:LF543_03270"/>
<comment type="similarity">
    <text evidence="1">Belongs to the UPF0398 family.</text>
</comment>
<sequence length="187" mass="21900">MSRVWVSGYRSYELGIFQNDDPKLKIIKQALSDQLSQLIESGCDWIITGGQLGIEQWTVDVAKELQQKYPHEFQLAVMLPFKKFGSNWNEDNQAKLNQTITKSDFSDSVSNHLYDSPKQLKNYQRFMLTHTDQALLVYDPENEGKTKYDYQAIQQFQQSHAYPLQLIDFDQLQDIADDYERNLNDDF</sequence>
<dbReference type="InterPro" id="IPR010697">
    <property type="entry name" value="YspA"/>
</dbReference>
<evidence type="ECO:0000256" key="1">
    <source>
        <dbReference type="HAMAP-Rule" id="MF_01575"/>
    </source>
</evidence>
<dbReference type="NCBIfam" id="NF010181">
    <property type="entry name" value="PRK13660.1"/>
    <property type="match status" value="1"/>
</dbReference>
<dbReference type="PIRSF" id="PIRSF021290">
    <property type="entry name" value="DUF1273"/>
    <property type="match status" value="1"/>
</dbReference>
<proteinExistence type="inferred from homology"/>
<gene>
    <name evidence="2" type="ORF">LF543_03270</name>
</gene>
<dbReference type="SUPFAM" id="SSF102405">
    <property type="entry name" value="MCP/YpsA-like"/>
    <property type="match status" value="1"/>
</dbReference>
<organism evidence="2 3">
    <name type="scientific">Fructilactobacillus fructivorans</name>
    <dbReference type="NCBI Taxonomy" id="1614"/>
    <lineage>
        <taxon>Bacteria</taxon>
        <taxon>Bacillati</taxon>
        <taxon>Bacillota</taxon>
        <taxon>Bacilli</taxon>
        <taxon>Lactobacillales</taxon>
        <taxon>Lactobacillaceae</taxon>
        <taxon>Fructilactobacillus</taxon>
    </lineage>
</organism>
<dbReference type="PANTHER" id="PTHR38440:SF1">
    <property type="entry name" value="UPF0398 PROTEIN SPR0331"/>
    <property type="match status" value="1"/>
</dbReference>
<dbReference type="AlphaFoldDB" id="A0AAE6P0G6"/>
<dbReference type="HAMAP" id="MF_01575">
    <property type="entry name" value="UPF0398"/>
    <property type="match status" value="1"/>
</dbReference>
<evidence type="ECO:0000313" key="2">
    <source>
        <dbReference type="EMBL" id="QFX92635.1"/>
    </source>
</evidence>
<evidence type="ECO:0000313" key="3">
    <source>
        <dbReference type="Proteomes" id="UP000327194"/>
    </source>
</evidence>
<protein>
    <recommendedName>
        <fullName evidence="1">UPF0398 protein LF543_03270</fullName>
    </recommendedName>
</protein>
<dbReference type="Pfam" id="PF06908">
    <property type="entry name" value="YpsA"/>
    <property type="match status" value="1"/>
</dbReference>
<accession>A0AAE6P0G6</accession>
<dbReference type="Proteomes" id="UP000327194">
    <property type="component" value="Chromosome"/>
</dbReference>
<reference evidence="2 3" key="1">
    <citation type="submission" date="2019-10" db="EMBL/GenBank/DDBJ databases">
        <title>Genome sequencing of Lactobacillus fructivorans.</title>
        <authorList>
            <person name="Kim K."/>
        </authorList>
    </citation>
    <scope>NUCLEOTIDE SEQUENCE [LARGE SCALE GENOMIC DNA]</scope>
    <source>
        <strain evidence="2 3">LF543</strain>
    </source>
</reference>
<dbReference type="EMBL" id="CP045562">
    <property type="protein sequence ID" value="QFX92635.1"/>
    <property type="molecule type" value="Genomic_DNA"/>
</dbReference>
<dbReference type="Gene3D" id="3.40.50.450">
    <property type="match status" value="1"/>
</dbReference>
<dbReference type="RefSeq" id="WP_010021474.1">
    <property type="nucleotide sequence ID" value="NZ_AZDS01000001.1"/>
</dbReference>